<dbReference type="KEGG" id="char:116221416"/>
<dbReference type="AlphaFoldDB" id="A0A6P8FVN4"/>
<dbReference type="Proteomes" id="UP000515152">
    <property type="component" value="Chromosome 8"/>
</dbReference>
<evidence type="ECO:0000313" key="4">
    <source>
        <dbReference type="RefSeq" id="XP_031427247.1"/>
    </source>
</evidence>
<accession>A0A6P8FVN4</accession>
<name>A0A6P8FVN4_CLUHA</name>
<dbReference type="RefSeq" id="XP_031427246.1">
    <property type="nucleotide sequence ID" value="XM_031571386.2"/>
</dbReference>
<dbReference type="KEGG" id="char:116221417"/>
<evidence type="ECO:0000313" key="3">
    <source>
        <dbReference type="RefSeq" id="XP_031427246.1"/>
    </source>
</evidence>
<dbReference type="GeneID" id="116221417"/>
<feature type="region of interest" description="Disordered" evidence="1">
    <location>
        <begin position="144"/>
        <end position="175"/>
    </location>
</feature>
<feature type="region of interest" description="Disordered" evidence="1">
    <location>
        <begin position="119"/>
        <end position="138"/>
    </location>
</feature>
<gene>
    <name evidence="4" type="primary">LOC116221417</name>
    <name evidence="3" type="synonym">LOC116221416</name>
</gene>
<reference evidence="3 4" key="1">
    <citation type="submission" date="2025-04" db="UniProtKB">
        <authorList>
            <consortium name="RefSeq"/>
        </authorList>
    </citation>
    <scope>IDENTIFICATION</scope>
</reference>
<dbReference type="OrthoDB" id="8962223at2759"/>
<keyword evidence="2" id="KW-1185">Reference proteome</keyword>
<evidence type="ECO:0000256" key="1">
    <source>
        <dbReference type="SAM" id="MobiDB-lite"/>
    </source>
</evidence>
<sequence>MGFRKLPLHHVQLSSGLVTGHVVVGVCASLPVPGVEFILGNDLAGGRVWELTKVAPPPVMVSVPPASDTLNGCATNFPPIFPISAVPTAKQIQEAEEQERLSCRSEVISKTVEGKRVASPVNSQTGTRGKYNRVNGRSVVGTESGPVELIHTGPGNGHSVSDYRESDTDYSTKQPPANVLGYIGGSRHLYQTRAAAKKALAKSTCKMQRSFGRNGVLRKGIGS</sequence>
<proteinExistence type="predicted"/>
<dbReference type="RefSeq" id="XP_031427247.1">
    <property type="nucleotide sequence ID" value="XM_031571387.2"/>
</dbReference>
<evidence type="ECO:0000313" key="2">
    <source>
        <dbReference type="Proteomes" id="UP000515152"/>
    </source>
</evidence>
<organism evidence="2 4">
    <name type="scientific">Clupea harengus</name>
    <name type="common">Atlantic herring</name>
    <dbReference type="NCBI Taxonomy" id="7950"/>
    <lineage>
        <taxon>Eukaryota</taxon>
        <taxon>Metazoa</taxon>
        <taxon>Chordata</taxon>
        <taxon>Craniata</taxon>
        <taxon>Vertebrata</taxon>
        <taxon>Euteleostomi</taxon>
        <taxon>Actinopterygii</taxon>
        <taxon>Neopterygii</taxon>
        <taxon>Teleostei</taxon>
        <taxon>Clupei</taxon>
        <taxon>Clupeiformes</taxon>
        <taxon>Clupeoidei</taxon>
        <taxon>Clupeidae</taxon>
        <taxon>Clupea</taxon>
    </lineage>
</organism>
<protein>
    <submittedName>
        <fullName evidence="3">Uncharacterized protein LOC116221416</fullName>
    </submittedName>
    <submittedName>
        <fullName evidence="4">Uncharacterized protein LOC116221417</fullName>
    </submittedName>
</protein>